<evidence type="ECO:0000256" key="7">
    <source>
        <dbReference type="ARBA" id="ARBA00023163"/>
    </source>
</evidence>
<comment type="subcellular location">
    <subcellularLocation>
        <location evidence="1">Cytoplasm</location>
    </subcellularLocation>
</comment>
<keyword evidence="13" id="KW-1185">Reference proteome</keyword>
<feature type="DNA-binding region" description="OmpR/PhoB-type" evidence="9">
    <location>
        <begin position="124"/>
        <end position="218"/>
    </location>
</feature>
<accession>A0A9Q3ULS5</accession>
<dbReference type="CDD" id="cd17624">
    <property type="entry name" value="REC_OmpR_PmrA-like"/>
    <property type="match status" value="1"/>
</dbReference>
<dbReference type="GO" id="GO:0032993">
    <property type="term" value="C:protein-DNA complex"/>
    <property type="evidence" value="ECO:0007669"/>
    <property type="project" value="TreeGrafter"/>
</dbReference>
<evidence type="ECO:0000313" key="13">
    <source>
        <dbReference type="Proteomes" id="UP001108027"/>
    </source>
</evidence>
<proteinExistence type="predicted"/>
<dbReference type="Gene3D" id="6.10.250.690">
    <property type="match status" value="1"/>
</dbReference>
<dbReference type="GO" id="GO:0000976">
    <property type="term" value="F:transcription cis-regulatory region binding"/>
    <property type="evidence" value="ECO:0007669"/>
    <property type="project" value="TreeGrafter"/>
</dbReference>
<keyword evidence="2" id="KW-0963">Cytoplasm</keyword>
<feature type="domain" description="Response regulatory" evidence="10">
    <location>
        <begin position="2"/>
        <end position="116"/>
    </location>
</feature>
<dbReference type="CDD" id="cd00383">
    <property type="entry name" value="trans_reg_C"/>
    <property type="match status" value="1"/>
</dbReference>
<dbReference type="Proteomes" id="UP001108027">
    <property type="component" value="Unassembled WGS sequence"/>
</dbReference>
<evidence type="ECO:0000256" key="1">
    <source>
        <dbReference type="ARBA" id="ARBA00004496"/>
    </source>
</evidence>
<dbReference type="InterPro" id="IPR016032">
    <property type="entry name" value="Sig_transdc_resp-reg_C-effctor"/>
</dbReference>
<keyword evidence="3 8" id="KW-0597">Phosphoprotein</keyword>
<evidence type="ECO:0000256" key="3">
    <source>
        <dbReference type="ARBA" id="ARBA00022553"/>
    </source>
</evidence>
<feature type="modified residue" description="4-aspartylphosphate" evidence="8">
    <location>
        <position position="51"/>
    </location>
</feature>
<dbReference type="InterPro" id="IPR001867">
    <property type="entry name" value="OmpR/PhoB-type_DNA-bd"/>
</dbReference>
<dbReference type="SMART" id="SM00448">
    <property type="entry name" value="REC"/>
    <property type="match status" value="1"/>
</dbReference>
<dbReference type="FunFam" id="3.40.50.2300:FF:000002">
    <property type="entry name" value="DNA-binding response regulator PhoP"/>
    <property type="match status" value="1"/>
</dbReference>
<dbReference type="Gene3D" id="3.40.50.2300">
    <property type="match status" value="1"/>
</dbReference>
<comment type="caution">
    <text evidence="12">The sequence shown here is derived from an EMBL/GenBank/DDBJ whole genome shotgun (WGS) entry which is preliminary data.</text>
</comment>
<sequence length="220" mass="24076">MHILLVEDDALLGDGVQAGLEVHGFSVAWVPNAGAAAAALAGAAFDLVVLDLGLPDRDGLSLLRQWRRQGRDEPVLVLTARDGVAHRVAGLNAGADDYLEKPFDLDELVARVHALLRRAEGRAAPLVEYGRLRFDPARQQVWLDQREMALTRRERALLQALLGARGRVLTADDLADRVYGWTESVESNALAVHIHSLRRKFGEGLIETVRGEGYRLGTPP</sequence>
<dbReference type="SUPFAM" id="SSF46894">
    <property type="entry name" value="C-terminal effector domain of the bipartite response regulators"/>
    <property type="match status" value="1"/>
</dbReference>
<evidence type="ECO:0000259" key="11">
    <source>
        <dbReference type="PROSITE" id="PS51755"/>
    </source>
</evidence>
<feature type="domain" description="OmpR/PhoB-type" evidence="11">
    <location>
        <begin position="124"/>
        <end position="218"/>
    </location>
</feature>
<evidence type="ECO:0000256" key="6">
    <source>
        <dbReference type="ARBA" id="ARBA00023125"/>
    </source>
</evidence>
<dbReference type="InterPro" id="IPR001789">
    <property type="entry name" value="Sig_transdc_resp-reg_receiver"/>
</dbReference>
<dbReference type="SMART" id="SM00862">
    <property type="entry name" value="Trans_reg_C"/>
    <property type="match status" value="1"/>
</dbReference>
<name>A0A9Q3ULS5_9GAMM</name>
<dbReference type="Gene3D" id="1.10.10.10">
    <property type="entry name" value="Winged helix-like DNA-binding domain superfamily/Winged helix DNA-binding domain"/>
    <property type="match status" value="1"/>
</dbReference>
<dbReference type="GO" id="GO:0006355">
    <property type="term" value="P:regulation of DNA-templated transcription"/>
    <property type="evidence" value="ECO:0007669"/>
    <property type="project" value="InterPro"/>
</dbReference>
<dbReference type="InterPro" id="IPR011006">
    <property type="entry name" value="CheY-like_superfamily"/>
</dbReference>
<evidence type="ECO:0000256" key="9">
    <source>
        <dbReference type="PROSITE-ProRule" id="PRU01091"/>
    </source>
</evidence>
<evidence type="ECO:0000313" key="12">
    <source>
        <dbReference type="EMBL" id="MCC4307519.1"/>
    </source>
</evidence>
<dbReference type="AlphaFoldDB" id="A0A9Q3ULS5"/>
<dbReference type="EMBL" id="JAJGNA010000002">
    <property type="protein sequence ID" value="MCC4307519.1"/>
    <property type="molecule type" value="Genomic_DNA"/>
</dbReference>
<dbReference type="PROSITE" id="PS50110">
    <property type="entry name" value="RESPONSE_REGULATORY"/>
    <property type="match status" value="1"/>
</dbReference>
<organism evidence="12 13">
    <name type="scientific">Alloalcanivorax marinus</name>
    <dbReference type="NCBI Taxonomy" id="1177169"/>
    <lineage>
        <taxon>Bacteria</taxon>
        <taxon>Pseudomonadati</taxon>
        <taxon>Pseudomonadota</taxon>
        <taxon>Gammaproteobacteria</taxon>
        <taxon>Oceanospirillales</taxon>
        <taxon>Alcanivoracaceae</taxon>
        <taxon>Alloalcanivorax</taxon>
    </lineage>
</organism>
<dbReference type="Pfam" id="PF00486">
    <property type="entry name" value="Trans_reg_C"/>
    <property type="match status" value="1"/>
</dbReference>
<dbReference type="PANTHER" id="PTHR48111">
    <property type="entry name" value="REGULATOR OF RPOS"/>
    <property type="match status" value="1"/>
</dbReference>
<keyword evidence="7" id="KW-0804">Transcription</keyword>
<gene>
    <name evidence="12" type="ORF">LL252_02950</name>
</gene>
<dbReference type="PANTHER" id="PTHR48111:SF35">
    <property type="entry name" value="TRANSCRIPTIONAL REGULATORY PROTEIN QSEB"/>
    <property type="match status" value="1"/>
</dbReference>
<keyword evidence="5" id="KW-0805">Transcription regulation</keyword>
<evidence type="ECO:0000256" key="2">
    <source>
        <dbReference type="ARBA" id="ARBA00022490"/>
    </source>
</evidence>
<keyword evidence="4" id="KW-0902">Two-component regulatory system</keyword>
<dbReference type="RefSeq" id="WP_228232788.1">
    <property type="nucleotide sequence ID" value="NZ_ARXL01000001.1"/>
</dbReference>
<keyword evidence="6 9" id="KW-0238">DNA-binding</keyword>
<dbReference type="InterPro" id="IPR039420">
    <property type="entry name" value="WalR-like"/>
</dbReference>
<dbReference type="Pfam" id="PF00072">
    <property type="entry name" value="Response_reg"/>
    <property type="match status" value="1"/>
</dbReference>
<evidence type="ECO:0000259" key="10">
    <source>
        <dbReference type="PROSITE" id="PS50110"/>
    </source>
</evidence>
<protein>
    <submittedName>
        <fullName evidence="12">Response regulator</fullName>
    </submittedName>
</protein>
<dbReference type="GO" id="GO:0000156">
    <property type="term" value="F:phosphorelay response regulator activity"/>
    <property type="evidence" value="ECO:0007669"/>
    <property type="project" value="TreeGrafter"/>
</dbReference>
<reference evidence="12" key="1">
    <citation type="submission" date="2021-10" db="EMBL/GenBank/DDBJ databases">
        <title>The diversity and Nitrogen Metabolism of Culturable Nitrate-Utilizing Bacteria Within the Oxygen Minimum Zone of the Changjiang (Yangtze River)Estuary.</title>
        <authorList>
            <person name="Zhang D."/>
            <person name="Zheng J."/>
            <person name="Liu S."/>
            <person name="He W."/>
        </authorList>
    </citation>
    <scope>NUCLEOTIDE SEQUENCE</scope>
    <source>
        <strain evidence="12">FXH-223</strain>
    </source>
</reference>
<dbReference type="GO" id="GO:0005829">
    <property type="term" value="C:cytosol"/>
    <property type="evidence" value="ECO:0007669"/>
    <property type="project" value="TreeGrafter"/>
</dbReference>
<dbReference type="PROSITE" id="PS51755">
    <property type="entry name" value="OMPR_PHOB"/>
    <property type="match status" value="1"/>
</dbReference>
<dbReference type="InterPro" id="IPR036388">
    <property type="entry name" value="WH-like_DNA-bd_sf"/>
</dbReference>
<dbReference type="SUPFAM" id="SSF52172">
    <property type="entry name" value="CheY-like"/>
    <property type="match status" value="1"/>
</dbReference>
<evidence type="ECO:0000256" key="4">
    <source>
        <dbReference type="ARBA" id="ARBA00023012"/>
    </source>
</evidence>
<evidence type="ECO:0000256" key="5">
    <source>
        <dbReference type="ARBA" id="ARBA00023015"/>
    </source>
</evidence>
<evidence type="ECO:0000256" key="8">
    <source>
        <dbReference type="PROSITE-ProRule" id="PRU00169"/>
    </source>
</evidence>